<sequence>MDKHTAVALLKKHPLVPLFYNDDRECCKLWIKSCYDGGVRVVEFTNRGEDALDIFAELHQWSRETCPGLVLGIGTVKDLDTAAAFKAAGAGFIVAPVLDIEVGVYCNAENLLWIPGCATLTEMYHGYRHGAGVVKAFPVHTLGGPDFIKSVLAPCPELRIMVSGGVEATRESYDDYIKAGAFCVGTGSSLFSVTGNKSASPEQIRKRCETILSDIS</sequence>
<dbReference type="CDD" id="cd00452">
    <property type="entry name" value="KDPG_aldolase"/>
    <property type="match status" value="1"/>
</dbReference>
<evidence type="ECO:0000256" key="5">
    <source>
        <dbReference type="ARBA" id="ARBA00023277"/>
    </source>
</evidence>
<proteinExistence type="inferred from homology"/>
<comment type="pathway">
    <text evidence="1">Carbohydrate acid metabolism.</text>
</comment>
<comment type="similarity">
    <text evidence="2">Belongs to the KHG/KDPG aldolase family.</text>
</comment>
<evidence type="ECO:0000256" key="4">
    <source>
        <dbReference type="ARBA" id="ARBA00023239"/>
    </source>
</evidence>
<dbReference type="STRING" id="1150368.SAMN02927921_02069"/>
<accession>A0A1K1PW93</accession>
<dbReference type="PANTHER" id="PTHR30246:SF1">
    <property type="entry name" value="2-DEHYDRO-3-DEOXY-6-PHOSPHOGALACTONATE ALDOLASE-RELATED"/>
    <property type="match status" value="1"/>
</dbReference>
<dbReference type="PANTHER" id="PTHR30246">
    <property type="entry name" value="2-KETO-3-DEOXY-6-PHOSPHOGLUCONATE ALDOLASE"/>
    <property type="match status" value="1"/>
</dbReference>
<comment type="subunit">
    <text evidence="3">Homotrimer.</text>
</comment>
<organism evidence="6 7">
    <name type="scientific">Sinomicrobium oceani</name>
    <dbReference type="NCBI Taxonomy" id="1150368"/>
    <lineage>
        <taxon>Bacteria</taxon>
        <taxon>Pseudomonadati</taxon>
        <taxon>Bacteroidota</taxon>
        <taxon>Flavobacteriia</taxon>
        <taxon>Flavobacteriales</taxon>
        <taxon>Flavobacteriaceae</taxon>
        <taxon>Sinomicrobium</taxon>
    </lineage>
</organism>
<dbReference type="AlphaFoldDB" id="A0A1K1PW93"/>
<protein>
    <submittedName>
        <fullName evidence="6">2-dehydro-3-deoxyphosphogluconate aldolase / (4S)-4-hydroxy-2-oxoglutarate aldolase</fullName>
    </submittedName>
</protein>
<name>A0A1K1PW93_9FLAO</name>
<dbReference type="Pfam" id="PF01081">
    <property type="entry name" value="Aldolase"/>
    <property type="match status" value="1"/>
</dbReference>
<evidence type="ECO:0000313" key="7">
    <source>
        <dbReference type="Proteomes" id="UP000182248"/>
    </source>
</evidence>
<dbReference type="InterPro" id="IPR013785">
    <property type="entry name" value="Aldolase_TIM"/>
</dbReference>
<dbReference type="GO" id="GO:0016829">
    <property type="term" value="F:lyase activity"/>
    <property type="evidence" value="ECO:0007669"/>
    <property type="project" value="UniProtKB-KW"/>
</dbReference>
<dbReference type="RefSeq" id="WP_083564867.1">
    <property type="nucleotide sequence ID" value="NZ_FPJE01000010.1"/>
</dbReference>
<evidence type="ECO:0000256" key="1">
    <source>
        <dbReference type="ARBA" id="ARBA00004761"/>
    </source>
</evidence>
<dbReference type="InterPro" id="IPR000887">
    <property type="entry name" value="Aldlse_KDPG_KHG"/>
</dbReference>
<dbReference type="SUPFAM" id="SSF51569">
    <property type="entry name" value="Aldolase"/>
    <property type="match status" value="1"/>
</dbReference>
<evidence type="ECO:0000256" key="3">
    <source>
        <dbReference type="ARBA" id="ARBA00011233"/>
    </source>
</evidence>
<dbReference type="Proteomes" id="UP000182248">
    <property type="component" value="Unassembled WGS sequence"/>
</dbReference>
<dbReference type="OrthoDB" id="9802667at2"/>
<keyword evidence="5" id="KW-0119">Carbohydrate metabolism</keyword>
<evidence type="ECO:0000313" key="6">
    <source>
        <dbReference type="EMBL" id="SFW51715.1"/>
    </source>
</evidence>
<keyword evidence="7" id="KW-1185">Reference proteome</keyword>
<dbReference type="EMBL" id="FPJE01000010">
    <property type="protein sequence ID" value="SFW51715.1"/>
    <property type="molecule type" value="Genomic_DNA"/>
</dbReference>
<gene>
    <name evidence="6" type="ORF">SAMN02927921_02069</name>
</gene>
<keyword evidence="4" id="KW-0456">Lyase</keyword>
<reference evidence="6 7" key="1">
    <citation type="submission" date="2016-11" db="EMBL/GenBank/DDBJ databases">
        <authorList>
            <person name="Jaros S."/>
            <person name="Januszkiewicz K."/>
            <person name="Wedrychowicz H."/>
        </authorList>
    </citation>
    <scope>NUCLEOTIDE SEQUENCE [LARGE SCALE GENOMIC DNA]</scope>
    <source>
        <strain evidence="6 7">CGMCC 1.12145</strain>
    </source>
</reference>
<dbReference type="Gene3D" id="3.20.20.70">
    <property type="entry name" value="Aldolase class I"/>
    <property type="match status" value="1"/>
</dbReference>
<evidence type="ECO:0000256" key="2">
    <source>
        <dbReference type="ARBA" id="ARBA00006906"/>
    </source>
</evidence>